<feature type="domain" description="tRNA(Ile)-lysidine/2-thiocytidine synthase N-terminal" evidence="8">
    <location>
        <begin position="34"/>
        <end position="213"/>
    </location>
</feature>
<dbReference type="InterPro" id="IPR012795">
    <property type="entry name" value="tRNA_Ile_lys_synt_N"/>
</dbReference>
<protein>
    <recommendedName>
        <fullName evidence="6">tRNA(Ile)-lysidine synthase</fullName>
        <ecNumber evidence="6">6.3.4.19</ecNumber>
    </recommendedName>
    <alternativeName>
        <fullName evidence="6">tRNA(Ile)-2-lysyl-cytidine synthase</fullName>
    </alternativeName>
    <alternativeName>
        <fullName evidence="6">tRNA(Ile)-lysidine synthetase</fullName>
    </alternativeName>
</protein>
<dbReference type="EMBL" id="CP097649">
    <property type="protein sequence ID" value="URI14939.1"/>
    <property type="molecule type" value="Genomic_DNA"/>
</dbReference>
<comment type="function">
    <text evidence="6">Ligates lysine onto the cytidine present at position 34 of the AUA codon-specific tRNA(Ile) that contains the anticodon CAU, in an ATP-dependent manner. Cytidine is converted to lysidine, thus changing the amino acid specificity of the tRNA from methionine to isoleucine.</text>
</comment>
<keyword evidence="6" id="KW-0963">Cytoplasm</keyword>
<dbReference type="HAMAP" id="MF_01161">
    <property type="entry name" value="tRNA_Ile_lys_synt"/>
    <property type="match status" value="1"/>
</dbReference>
<evidence type="ECO:0000256" key="1">
    <source>
        <dbReference type="ARBA" id="ARBA00022598"/>
    </source>
</evidence>
<dbReference type="Pfam" id="PF01171">
    <property type="entry name" value="ATP_bind_3"/>
    <property type="match status" value="1"/>
</dbReference>
<evidence type="ECO:0000256" key="3">
    <source>
        <dbReference type="ARBA" id="ARBA00022741"/>
    </source>
</evidence>
<dbReference type="GO" id="GO:0032267">
    <property type="term" value="F:tRNA(Ile)-lysidine synthase activity"/>
    <property type="evidence" value="ECO:0007669"/>
    <property type="project" value="UniProtKB-EC"/>
</dbReference>
<sequence length="453" mass="48665">MQLSDPVREGRDALAARVAGRLDRRLSKADPAPVALALSGGGDSLALLLTAAAWARAHGRPLLALTVDHRLQAESAGWSRFASEAARAAGADWRGLAWDGPKPARGLTAAARAARHRLIADAAREAGARVVLTGHTADDIAEADWMRDRGATLGRLRDWSPSPAWPEGRGLMLMRPLLAERRGALRAWLAAQGARWIEDPANGDPRFGRSRARLALAGDAPAPNPSRPEGRSEGVTQSRIVVEEEGVLGLDRTVGARSLAAALVCVGGGATPPRGERLAALLDRLRDGEDLAATLAGTRIEARGDRVRLMREPGELRRRPVAPVRLSPGREAVWDGRFAFRTDQPGWRVEAALGRLGALTDADRTRIDRMPPAARGACPVLMRDDGIGPVLADPAVARRDLVPERLALALDQTTHEDDLTRARWRNAVERPIFTDMTFRPAAQDGASDDRGHS</sequence>
<keyword evidence="1 6" id="KW-0436">Ligase</keyword>
<gene>
    <name evidence="6 9" type="primary">tilS</name>
    <name evidence="9" type="ORF">M8231_14195</name>
</gene>
<dbReference type="PANTHER" id="PTHR43033">
    <property type="entry name" value="TRNA(ILE)-LYSIDINE SYNTHASE-RELATED"/>
    <property type="match status" value="1"/>
</dbReference>
<evidence type="ECO:0000256" key="4">
    <source>
        <dbReference type="ARBA" id="ARBA00022840"/>
    </source>
</evidence>
<keyword evidence="10" id="KW-1185">Reference proteome</keyword>
<accession>A0ABY4SKZ3</accession>
<dbReference type="RefSeq" id="WP_250201757.1">
    <property type="nucleotide sequence ID" value="NZ_CP097649.1"/>
</dbReference>
<organism evidence="9 10">
    <name type="scientific">Brevundimonas albigilva</name>
    <dbReference type="NCBI Taxonomy" id="1312364"/>
    <lineage>
        <taxon>Bacteria</taxon>
        <taxon>Pseudomonadati</taxon>
        <taxon>Pseudomonadota</taxon>
        <taxon>Alphaproteobacteria</taxon>
        <taxon>Caulobacterales</taxon>
        <taxon>Caulobacteraceae</taxon>
        <taxon>Brevundimonas</taxon>
    </lineage>
</organism>
<reference evidence="9" key="1">
    <citation type="submission" date="2022-05" db="EMBL/GenBank/DDBJ databases">
        <title>Brevundimonas albigilva TT17 genome sequence.</title>
        <authorList>
            <person name="Lee K."/>
            <person name="Son H."/>
        </authorList>
    </citation>
    <scope>NUCLEOTIDE SEQUENCE</scope>
    <source>
        <strain evidence="9">TT17</strain>
    </source>
</reference>
<feature type="region of interest" description="Disordered" evidence="7">
    <location>
        <begin position="217"/>
        <end position="237"/>
    </location>
</feature>
<keyword evidence="4 6" id="KW-0067">ATP-binding</keyword>
<dbReference type="EC" id="6.3.4.19" evidence="6"/>
<evidence type="ECO:0000256" key="6">
    <source>
        <dbReference type="HAMAP-Rule" id="MF_01161"/>
    </source>
</evidence>
<evidence type="ECO:0000313" key="10">
    <source>
        <dbReference type="Proteomes" id="UP001055429"/>
    </source>
</evidence>
<dbReference type="NCBIfam" id="TIGR02432">
    <property type="entry name" value="lysidine_TilS_N"/>
    <property type="match status" value="1"/>
</dbReference>
<comment type="subcellular location">
    <subcellularLocation>
        <location evidence="6">Cytoplasm</location>
    </subcellularLocation>
</comment>
<evidence type="ECO:0000259" key="8">
    <source>
        <dbReference type="Pfam" id="PF01171"/>
    </source>
</evidence>
<keyword evidence="3 6" id="KW-0547">Nucleotide-binding</keyword>
<proteinExistence type="inferred from homology"/>
<dbReference type="PANTHER" id="PTHR43033:SF1">
    <property type="entry name" value="TRNA(ILE)-LYSIDINE SYNTHASE-RELATED"/>
    <property type="match status" value="1"/>
</dbReference>
<dbReference type="InterPro" id="IPR014729">
    <property type="entry name" value="Rossmann-like_a/b/a_fold"/>
</dbReference>
<name>A0ABY4SKZ3_9CAUL</name>
<evidence type="ECO:0000256" key="7">
    <source>
        <dbReference type="SAM" id="MobiDB-lite"/>
    </source>
</evidence>
<keyword evidence="2 6" id="KW-0819">tRNA processing</keyword>
<dbReference type="InterPro" id="IPR012094">
    <property type="entry name" value="tRNA_Ile_lys_synt"/>
</dbReference>
<dbReference type="InterPro" id="IPR011063">
    <property type="entry name" value="TilS/TtcA_N"/>
</dbReference>
<evidence type="ECO:0000313" key="9">
    <source>
        <dbReference type="EMBL" id="URI14939.1"/>
    </source>
</evidence>
<feature type="binding site" evidence="6">
    <location>
        <begin position="39"/>
        <end position="44"/>
    </location>
    <ligand>
        <name>ATP</name>
        <dbReference type="ChEBI" id="CHEBI:30616"/>
    </ligand>
</feature>
<dbReference type="Proteomes" id="UP001055429">
    <property type="component" value="Chromosome"/>
</dbReference>
<dbReference type="Gene3D" id="3.40.50.620">
    <property type="entry name" value="HUPs"/>
    <property type="match status" value="1"/>
</dbReference>
<comment type="domain">
    <text evidence="6">The N-terminal region contains the highly conserved SGGXDS motif, predicted to be a P-loop motif involved in ATP binding.</text>
</comment>
<comment type="similarity">
    <text evidence="6">Belongs to the tRNA(Ile)-lysidine synthase family.</text>
</comment>
<comment type="catalytic activity">
    <reaction evidence="5 6">
        <text>cytidine(34) in tRNA(Ile2) + L-lysine + ATP = lysidine(34) in tRNA(Ile2) + AMP + diphosphate + H(+)</text>
        <dbReference type="Rhea" id="RHEA:43744"/>
        <dbReference type="Rhea" id="RHEA-COMP:10625"/>
        <dbReference type="Rhea" id="RHEA-COMP:10670"/>
        <dbReference type="ChEBI" id="CHEBI:15378"/>
        <dbReference type="ChEBI" id="CHEBI:30616"/>
        <dbReference type="ChEBI" id="CHEBI:32551"/>
        <dbReference type="ChEBI" id="CHEBI:33019"/>
        <dbReference type="ChEBI" id="CHEBI:82748"/>
        <dbReference type="ChEBI" id="CHEBI:83665"/>
        <dbReference type="ChEBI" id="CHEBI:456215"/>
        <dbReference type="EC" id="6.3.4.19"/>
    </reaction>
</comment>
<evidence type="ECO:0000256" key="5">
    <source>
        <dbReference type="ARBA" id="ARBA00048539"/>
    </source>
</evidence>
<dbReference type="SUPFAM" id="SSF52402">
    <property type="entry name" value="Adenine nucleotide alpha hydrolases-like"/>
    <property type="match status" value="1"/>
</dbReference>
<evidence type="ECO:0000256" key="2">
    <source>
        <dbReference type="ARBA" id="ARBA00022694"/>
    </source>
</evidence>